<comment type="caution">
    <text evidence="1">The sequence shown here is derived from an EMBL/GenBank/DDBJ whole genome shotgun (WGS) entry which is preliminary data.</text>
</comment>
<name>A0ABV3FYT5_9NOCA</name>
<protein>
    <submittedName>
        <fullName evidence="1">Uncharacterized protein</fullName>
    </submittedName>
</protein>
<reference evidence="1 2" key="1">
    <citation type="submission" date="2024-06" db="EMBL/GenBank/DDBJ databases">
        <title>The Natural Products Discovery Center: Release of the First 8490 Sequenced Strains for Exploring Actinobacteria Biosynthetic Diversity.</title>
        <authorList>
            <person name="Kalkreuter E."/>
            <person name="Kautsar S.A."/>
            <person name="Yang D."/>
            <person name="Bader C.D."/>
            <person name="Teijaro C.N."/>
            <person name="Fluegel L."/>
            <person name="Davis C.M."/>
            <person name="Simpson J.R."/>
            <person name="Lauterbach L."/>
            <person name="Steele A.D."/>
            <person name="Gui C."/>
            <person name="Meng S."/>
            <person name="Li G."/>
            <person name="Viehrig K."/>
            <person name="Ye F."/>
            <person name="Su P."/>
            <person name="Kiefer A.F."/>
            <person name="Nichols A."/>
            <person name="Cepeda A.J."/>
            <person name="Yan W."/>
            <person name="Fan B."/>
            <person name="Jiang Y."/>
            <person name="Adhikari A."/>
            <person name="Zheng C.-J."/>
            <person name="Schuster L."/>
            <person name="Cowan T.M."/>
            <person name="Smanski M.J."/>
            <person name="Chevrette M.G."/>
            <person name="De Carvalho L.P.S."/>
            <person name="Shen B."/>
        </authorList>
    </citation>
    <scope>NUCLEOTIDE SEQUENCE [LARGE SCALE GENOMIC DNA]</scope>
    <source>
        <strain evidence="1 2">NPDC050403</strain>
    </source>
</reference>
<dbReference type="RefSeq" id="WP_357786259.1">
    <property type="nucleotide sequence ID" value="NZ_JBFAKC010000010.1"/>
</dbReference>
<dbReference type="Proteomes" id="UP001551695">
    <property type="component" value="Unassembled WGS sequence"/>
</dbReference>
<organism evidence="1 2">
    <name type="scientific">Nocardia aurea</name>
    <dbReference type="NCBI Taxonomy" id="2144174"/>
    <lineage>
        <taxon>Bacteria</taxon>
        <taxon>Bacillati</taxon>
        <taxon>Actinomycetota</taxon>
        <taxon>Actinomycetes</taxon>
        <taxon>Mycobacteriales</taxon>
        <taxon>Nocardiaceae</taxon>
        <taxon>Nocardia</taxon>
    </lineage>
</organism>
<evidence type="ECO:0000313" key="2">
    <source>
        <dbReference type="Proteomes" id="UP001551695"/>
    </source>
</evidence>
<evidence type="ECO:0000313" key="1">
    <source>
        <dbReference type="EMBL" id="MEV0710390.1"/>
    </source>
</evidence>
<dbReference type="EMBL" id="JBFAKC010000010">
    <property type="protein sequence ID" value="MEV0710390.1"/>
    <property type="molecule type" value="Genomic_DNA"/>
</dbReference>
<proteinExistence type="predicted"/>
<gene>
    <name evidence="1" type="ORF">AB0I48_22760</name>
</gene>
<accession>A0ABV3FYT5</accession>
<keyword evidence="2" id="KW-1185">Reference proteome</keyword>
<sequence>MANPSVFAQRLMLVFLHHLLVPTAPADRFAFVVMRQQWERR</sequence>